<name>A0ABQ8D190_BRANA</name>
<sequence>ILPSSSNQCRLWLSSPNIRRSLSKPHGAVSSRRHLSTAAAAAAAAATSTSDGSGIVVKRSANFRPLYIDMQSTTPLDPTVFKVARIQVTKLIGASPKEIVFLSGALDLEMLKEAIRPDAGLVSTVRFGDVPPMEETRLRFILDAAQAIGKIPVGSIGFGAMYEAEDKIHIIPLMNGGELWVWMRTCLTLRLGLELGGLLRRKRLINRSELTVKHVERLREMSPVYEMVKENIYITNIQWSQH</sequence>
<reference evidence="1 2" key="1">
    <citation type="submission" date="2021-05" db="EMBL/GenBank/DDBJ databases">
        <title>Genome Assembly of Synthetic Allotetraploid Brassica napus Reveals Homoeologous Exchanges between Subgenomes.</title>
        <authorList>
            <person name="Davis J.T."/>
        </authorList>
    </citation>
    <scope>NUCLEOTIDE SEQUENCE [LARGE SCALE GENOMIC DNA]</scope>
    <source>
        <strain evidence="2">cv. Da-Ae</strain>
        <tissue evidence="1">Seedling</tissue>
    </source>
</reference>
<organism evidence="1 2">
    <name type="scientific">Brassica napus</name>
    <name type="common">Rape</name>
    <dbReference type="NCBI Taxonomy" id="3708"/>
    <lineage>
        <taxon>Eukaryota</taxon>
        <taxon>Viridiplantae</taxon>
        <taxon>Streptophyta</taxon>
        <taxon>Embryophyta</taxon>
        <taxon>Tracheophyta</taxon>
        <taxon>Spermatophyta</taxon>
        <taxon>Magnoliopsida</taxon>
        <taxon>eudicotyledons</taxon>
        <taxon>Gunneridae</taxon>
        <taxon>Pentapetalae</taxon>
        <taxon>rosids</taxon>
        <taxon>malvids</taxon>
        <taxon>Brassicales</taxon>
        <taxon>Brassicaceae</taxon>
        <taxon>Brassiceae</taxon>
        <taxon>Brassica</taxon>
    </lineage>
</organism>
<proteinExistence type="predicted"/>
<dbReference type="Proteomes" id="UP000824890">
    <property type="component" value="Unassembled WGS sequence"/>
</dbReference>
<dbReference type="SUPFAM" id="SSF53383">
    <property type="entry name" value="PLP-dependent transferases"/>
    <property type="match status" value="1"/>
</dbReference>
<accession>A0ABQ8D190</accession>
<feature type="non-terminal residue" evidence="1">
    <location>
        <position position="1"/>
    </location>
</feature>
<dbReference type="InterPro" id="IPR015424">
    <property type="entry name" value="PyrdxlP-dep_Trfase"/>
</dbReference>
<keyword evidence="2" id="KW-1185">Reference proteome</keyword>
<evidence type="ECO:0000313" key="1">
    <source>
        <dbReference type="EMBL" id="KAH0923127.1"/>
    </source>
</evidence>
<dbReference type="EMBL" id="JAGKQM010000006">
    <property type="protein sequence ID" value="KAH0923127.1"/>
    <property type="molecule type" value="Genomic_DNA"/>
</dbReference>
<comment type="caution">
    <text evidence="1">The sequence shown here is derived from an EMBL/GenBank/DDBJ whole genome shotgun (WGS) entry which is preliminary data.</text>
</comment>
<gene>
    <name evidence="1" type="ORF">HID58_023145</name>
</gene>
<evidence type="ECO:0000313" key="2">
    <source>
        <dbReference type="Proteomes" id="UP000824890"/>
    </source>
</evidence>
<protein>
    <submittedName>
        <fullName evidence="1">Uncharacterized protein</fullName>
    </submittedName>
</protein>